<protein>
    <recommendedName>
        <fullName evidence="2">DUF3261 domain-containing protein</fullName>
    </recommendedName>
</protein>
<dbReference type="InterPro" id="IPR021675">
    <property type="entry name" value="DUF3261"/>
</dbReference>
<sequence>MTKKLLLATCCAAAFAAGCASPKAPEGAAANAPWLALAPSALGCTVSVQQRLTVQPPGQPAKELDALLEVDSDAMRLAILNLGQMVGTLQWDGATLAPQLSRWWPEVLQPEQVLSDVQLAFWPEAAIAPSLPAQWTLEATAQQRVLKHAGTERVKVRYLGANALEIVYPQGDWSLRIDTPGGADLCSNKAGA</sequence>
<evidence type="ECO:0000313" key="1">
    <source>
        <dbReference type="EMBL" id="MPN00164.1"/>
    </source>
</evidence>
<comment type="caution">
    <text evidence="1">The sequence shown here is derived from an EMBL/GenBank/DDBJ whole genome shotgun (WGS) entry which is preliminary data.</text>
</comment>
<accession>A0A645EHD3</accession>
<evidence type="ECO:0008006" key="2">
    <source>
        <dbReference type="Google" id="ProtNLM"/>
    </source>
</evidence>
<dbReference type="EMBL" id="VSSQ01046202">
    <property type="protein sequence ID" value="MPN00164.1"/>
    <property type="molecule type" value="Genomic_DNA"/>
</dbReference>
<gene>
    <name evidence="1" type="ORF">SDC9_147358</name>
</gene>
<dbReference type="AlphaFoldDB" id="A0A645EHD3"/>
<proteinExistence type="predicted"/>
<dbReference type="PROSITE" id="PS51257">
    <property type="entry name" value="PROKAR_LIPOPROTEIN"/>
    <property type="match status" value="1"/>
</dbReference>
<name>A0A645EHD3_9ZZZZ</name>
<reference evidence="1" key="1">
    <citation type="submission" date="2019-08" db="EMBL/GenBank/DDBJ databases">
        <authorList>
            <person name="Kucharzyk K."/>
            <person name="Murdoch R.W."/>
            <person name="Higgins S."/>
            <person name="Loffler F."/>
        </authorList>
    </citation>
    <scope>NUCLEOTIDE SEQUENCE</scope>
</reference>
<dbReference type="Pfam" id="PF11659">
    <property type="entry name" value="DUF3261"/>
    <property type="match status" value="1"/>
</dbReference>
<organism evidence="1">
    <name type="scientific">bioreactor metagenome</name>
    <dbReference type="NCBI Taxonomy" id="1076179"/>
    <lineage>
        <taxon>unclassified sequences</taxon>
        <taxon>metagenomes</taxon>
        <taxon>ecological metagenomes</taxon>
    </lineage>
</organism>